<organism evidence="1 2">
    <name type="scientific">Dimorphilus gyrociliatus</name>
    <dbReference type="NCBI Taxonomy" id="2664684"/>
    <lineage>
        <taxon>Eukaryota</taxon>
        <taxon>Metazoa</taxon>
        <taxon>Spiralia</taxon>
        <taxon>Lophotrochozoa</taxon>
        <taxon>Annelida</taxon>
        <taxon>Polychaeta</taxon>
        <taxon>Polychaeta incertae sedis</taxon>
        <taxon>Dinophilidae</taxon>
        <taxon>Dimorphilus</taxon>
    </lineage>
</organism>
<evidence type="ECO:0000313" key="1">
    <source>
        <dbReference type="EMBL" id="CAD5124678.1"/>
    </source>
</evidence>
<protein>
    <submittedName>
        <fullName evidence="1">DgyrCDS12943</fullName>
    </submittedName>
</protein>
<evidence type="ECO:0000313" key="2">
    <source>
        <dbReference type="Proteomes" id="UP000549394"/>
    </source>
</evidence>
<accession>A0A7I8W976</accession>
<dbReference type="AlphaFoldDB" id="A0A7I8W976"/>
<reference evidence="1 2" key="1">
    <citation type="submission" date="2020-08" db="EMBL/GenBank/DDBJ databases">
        <authorList>
            <person name="Hejnol A."/>
        </authorList>
    </citation>
    <scope>NUCLEOTIDE SEQUENCE [LARGE SCALE GENOMIC DNA]</scope>
</reference>
<dbReference type="EMBL" id="CAJFCJ010000022">
    <property type="protein sequence ID" value="CAD5124678.1"/>
    <property type="molecule type" value="Genomic_DNA"/>
</dbReference>
<comment type="caution">
    <text evidence="1">The sequence shown here is derived from an EMBL/GenBank/DDBJ whole genome shotgun (WGS) entry which is preliminary data.</text>
</comment>
<gene>
    <name evidence="1" type="ORF">DGYR_LOCUS12183</name>
</gene>
<dbReference type="Proteomes" id="UP000549394">
    <property type="component" value="Unassembled WGS sequence"/>
</dbReference>
<sequence length="911" mass="105225">MHEIKTGKSYPVITLNKTVEKWKTININTNNYIDLAFMNNCEITLQKFTIPTENFSKINVIANVDIEIVISQCKEYIIKFIKLIPSLVFVYNGDRFQQFKSLLTILNYPETPLGFIRAGQIRGFQPFIFTESNMSNGLMGGSTNILQFSKITYQAKEETGWLEYFLGKTPICVFFENDSTDTREIHFTFDRAATISSVTITLATNEKDGNKLIVKQNNGYDNCNFQSSNKNVYVFKCGAVKEANSNPQLSLTIPYGKNYSICRLNVKSLNLGLDGKLKNFKDCSANKGNTFLFDGKFKKSLAFYNPTCSQFTIVLPFKSRIKLTNLYMQEFIESQCQFEMYIEDVQIKVHCEITLKVSDDLYYLQIGSDEIGSNITFYNKKEKVYLLEIEIYGERIDNISSEKQSKYNDLYFKNKIDDTFLTWKVSNHNLDSLCLQNMIDKDNETNCLMRTKEKHLHIRNFLLFEYRITVIRILLTIPPFISNVTDDSLINSFEVSLFKQTTWIQSEKQTIISEFNGLKQEYLFNGSFVIADEVRILTNFHKFDIRIHEIEVYGDLYRRFAKIKSQLIIFSDHSLRIGALKRDSLYNCSSFFQLHQPRQPYTYNWITLIFNSYVRVHSLAISTKTNLLNVDISSAATGLTLQEDSVKYFPLSKPRRVCKTFLNIPSPGTFVSCHKDVVGYQLTIASLNSNEMFKLCHVKIWGQMTNLEEMSLLRMKRFLLMPSISQVLKLDTISTVTHLTISAISGPLYDLEVSMLNDETKNYEIIYTSDFQRYRSEDMVSTKHIRGRYISLKMNKKTEIGLTVYGNFTRSRQSTLMAKDMTAIHRVLNPSAKSLRECSDSCLSHAMTDCFTFVWESRGVCYISKKAITSGHSEDLEELKLNYNPFLSKLEGSTIFSLHYSDRNNTMNCIN</sequence>
<proteinExistence type="predicted"/>
<name>A0A7I8W976_9ANNE</name>
<keyword evidence="2" id="KW-1185">Reference proteome</keyword>